<feature type="compositionally biased region" description="Basic and acidic residues" evidence="2">
    <location>
        <begin position="174"/>
        <end position="186"/>
    </location>
</feature>
<name>A0A6S7FTR8_PARCT</name>
<feature type="non-terminal residue" evidence="3">
    <location>
        <position position="1"/>
    </location>
</feature>
<feature type="region of interest" description="Disordered" evidence="2">
    <location>
        <begin position="465"/>
        <end position="542"/>
    </location>
</feature>
<accession>A0A6S7FTR8</accession>
<comment type="caution">
    <text evidence="3">The sequence shown here is derived from an EMBL/GenBank/DDBJ whole genome shotgun (WGS) entry which is preliminary data.</text>
</comment>
<keyword evidence="4" id="KW-1185">Reference proteome</keyword>
<dbReference type="Pfam" id="PF04676">
    <property type="entry name" value="CwfJ_C_2"/>
    <property type="match status" value="1"/>
</dbReference>
<evidence type="ECO:0000313" key="4">
    <source>
        <dbReference type="Proteomes" id="UP001152795"/>
    </source>
</evidence>
<feature type="compositionally biased region" description="Basic and acidic residues" evidence="2">
    <location>
        <begin position="271"/>
        <end position="321"/>
    </location>
</feature>
<dbReference type="PANTHER" id="PTHR12072:SF5">
    <property type="entry name" value="CWF19-LIKE PROTEIN 2"/>
    <property type="match status" value="1"/>
</dbReference>
<dbReference type="EMBL" id="CACRXK020000611">
    <property type="protein sequence ID" value="CAB3983424.1"/>
    <property type="molecule type" value="Genomic_DNA"/>
</dbReference>
<feature type="compositionally biased region" description="Basic residues" evidence="2">
    <location>
        <begin position="101"/>
        <end position="119"/>
    </location>
</feature>
<comment type="similarity">
    <text evidence="1">Belongs to the CWF19 family.</text>
</comment>
<dbReference type="Proteomes" id="UP001152795">
    <property type="component" value="Unassembled WGS sequence"/>
</dbReference>
<dbReference type="AlphaFoldDB" id="A0A6S7FTR8"/>
<feature type="region of interest" description="Disordered" evidence="2">
    <location>
        <begin position="50"/>
        <end position="443"/>
    </location>
</feature>
<protein>
    <submittedName>
        <fullName evidence="3">CWF19 2</fullName>
    </submittedName>
</protein>
<feature type="compositionally biased region" description="Basic and acidic residues" evidence="2">
    <location>
        <begin position="127"/>
        <end position="142"/>
    </location>
</feature>
<dbReference type="OrthoDB" id="2113965at2759"/>
<feature type="compositionally biased region" description="Basic and acidic residues" evidence="2">
    <location>
        <begin position="233"/>
        <end position="264"/>
    </location>
</feature>
<evidence type="ECO:0000313" key="3">
    <source>
        <dbReference type="EMBL" id="CAB3983424.1"/>
    </source>
</evidence>
<sequence length="843" mass="97373">MVVLRCDYDYARNKQAQVEVKVFAGAIISRHIYRIVFMVKEFDQHIGQHIAQSKQNHAKEDYERKERKLKEKKKRGEDVWMLPSVDSRLSPSSSDEDERSKRKKLKREKKKKKKKKRHKSSSEEDDRVEKNSSDIAPSEKRVNSASDCSLPQRDSWMLFPIPSETKSKVNPAAEIKESETEDKDIKSSSTPLELGQHPRELNPYWKKGGSGLPSERTTAKVDTSGGKRAWFKRAYERAKQQAEDEGRSLEDVATERWGSLEKLKALANGDDDNRRSKSEESHEPRRQRGWRKSRDEIRENEKHGKKISERSSTRLGRESGDGKGMFRKPMDDKGSSFMKLMKPPEDEEGHSSTSKSWNKKYEAYKQGKTNKTGRWRKKQEEDRQKATSPPLPTKQDVIEEKDLEIATSSKQSGSSSESSSEENGEDDKQEKEMMSKRVTEADLNALGAKRLKAELMGNEELAKELDMKLDKLRKVKEKQEQSGGRSKTEENDDNNVVVLTRTDRAGNVVPLNESRSRKEEKGKRRKRHKMVPTHDEEGKRSRYFCDDDNHDLKSLVAQEKTSTAEDQNATYARLAHKLGGQFDLDDKFESAAASKYTPEELEEKSRQKAIREHQRLAAQMENCKFCLDSTELAKHLIIAIGLKVYLTLPVNQSLTDGHCLIVPIMHHTAGTMVDEDIWSEVQIFKKGLTKMFEEMGKDIVFMEMNRNLRRKHHMMIECVPVDKEIGDMAPIYFKKAIQESDSEWAQNKKLIDTRNKSLRSSVPKGLPYFAVEFGLDGGFAHVIENEDLIPHYFGKEIVGGMLELEPFIWKKPRKENFQTQKKKVLQFAEWWKPFDWTQKIQEK</sequence>
<evidence type="ECO:0000256" key="2">
    <source>
        <dbReference type="SAM" id="MobiDB-lite"/>
    </source>
</evidence>
<dbReference type="InterPro" id="IPR036265">
    <property type="entry name" value="HIT-like_sf"/>
</dbReference>
<dbReference type="SUPFAM" id="SSF54197">
    <property type="entry name" value="HIT-like"/>
    <property type="match status" value="1"/>
</dbReference>
<feature type="compositionally biased region" description="Basic and acidic residues" evidence="2">
    <location>
        <begin position="465"/>
        <end position="480"/>
    </location>
</feature>
<gene>
    <name evidence="3" type="ORF">PACLA_8A075266</name>
</gene>
<dbReference type="Pfam" id="PF04677">
    <property type="entry name" value="CwfJ_C_1"/>
    <property type="match status" value="1"/>
</dbReference>
<dbReference type="PANTHER" id="PTHR12072">
    <property type="entry name" value="CWF19, CELL CYCLE CONTROL PROTEIN"/>
    <property type="match status" value="1"/>
</dbReference>
<evidence type="ECO:0000256" key="1">
    <source>
        <dbReference type="ARBA" id="ARBA00006795"/>
    </source>
</evidence>
<dbReference type="GO" id="GO:0000398">
    <property type="term" value="P:mRNA splicing, via spliceosome"/>
    <property type="evidence" value="ECO:0007669"/>
    <property type="project" value="TreeGrafter"/>
</dbReference>
<feature type="compositionally biased region" description="Basic and acidic residues" evidence="2">
    <location>
        <begin position="532"/>
        <end position="542"/>
    </location>
</feature>
<dbReference type="InterPro" id="IPR040194">
    <property type="entry name" value="Cwf19-like"/>
</dbReference>
<feature type="compositionally biased region" description="Basic and acidic residues" evidence="2">
    <location>
        <begin position="426"/>
        <end position="440"/>
    </location>
</feature>
<reference evidence="3" key="1">
    <citation type="submission" date="2020-04" db="EMBL/GenBank/DDBJ databases">
        <authorList>
            <person name="Alioto T."/>
            <person name="Alioto T."/>
            <person name="Gomez Garrido J."/>
        </authorList>
    </citation>
    <scope>NUCLEOTIDE SEQUENCE</scope>
    <source>
        <strain evidence="3">A484AB</strain>
    </source>
</reference>
<feature type="compositionally biased region" description="Low complexity" evidence="2">
    <location>
        <begin position="82"/>
        <end position="93"/>
    </location>
</feature>
<dbReference type="GO" id="GO:0071014">
    <property type="term" value="C:post-mRNA release spliceosomal complex"/>
    <property type="evidence" value="ECO:0007669"/>
    <property type="project" value="TreeGrafter"/>
</dbReference>
<feature type="compositionally biased region" description="Low complexity" evidence="2">
    <location>
        <begin position="408"/>
        <end position="418"/>
    </location>
</feature>
<proteinExistence type="inferred from homology"/>
<feature type="compositionally biased region" description="Basic and acidic residues" evidence="2">
    <location>
        <begin position="57"/>
        <end position="78"/>
    </location>
</feature>
<dbReference type="InterPro" id="IPR006768">
    <property type="entry name" value="Cwf19-like_C_dom-1"/>
</dbReference>
<dbReference type="InterPro" id="IPR006767">
    <property type="entry name" value="Cwf19-like_C_dom-2"/>
</dbReference>
<organism evidence="3 4">
    <name type="scientific">Paramuricea clavata</name>
    <name type="common">Red gorgonian</name>
    <name type="synonym">Violescent sea-whip</name>
    <dbReference type="NCBI Taxonomy" id="317549"/>
    <lineage>
        <taxon>Eukaryota</taxon>
        <taxon>Metazoa</taxon>
        <taxon>Cnidaria</taxon>
        <taxon>Anthozoa</taxon>
        <taxon>Octocorallia</taxon>
        <taxon>Malacalcyonacea</taxon>
        <taxon>Plexauridae</taxon>
        <taxon>Paramuricea</taxon>
    </lineage>
</organism>